<dbReference type="Gene3D" id="2.40.330.10">
    <property type="entry name" value="DNA-binding pseudobarrel domain"/>
    <property type="match status" value="1"/>
</dbReference>
<evidence type="ECO:0000313" key="9">
    <source>
        <dbReference type="Proteomes" id="UP000243459"/>
    </source>
</evidence>
<evidence type="ECO:0000256" key="3">
    <source>
        <dbReference type="ARBA" id="ARBA00023125"/>
    </source>
</evidence>
<feature type="domain" description="TF-B3" evidence="7">
    <location>
        <begin position="211"/>
        <end position="313"/>
    </location>
</feature>
<name>A0A5P1EE52_ASPOF</name>
<dbReference type="GO" id="GO:0003677">
    <property type="term" value="F:DNA binding"/>
    <property type="evidence" value="ECO:0007669"/>
    <property type="project" value="UniProtKB-KW"/>
</dbReference>
<dbReference type="Proteomes" id="UP000243459">
    <property type="component" value="Chromosome 7"/>
</dbReference>
<dbReference type="InterPro" id="IPR003340">
    <property type="entry name" value="B3_DNA-bd"/>
</dbReference>
<dbReference type="Gramene" id="ONK64168">
    <property type="protein sequence ID" value="ONK64168"/>
    <property type="gene ID" value="A4U43_C07F22800"/>
</dbReference>
<dbReference type="CDD" id="cd10017">
    <property type="entry name" value="B3_DNA"/>
    <property type="match status" value="1"/>
</dbReference>
<keyword evidence="3" id="KW-0238">DNA-binding</keyword>
<dbReference type="OrthoDB" id="757982at2759"/>
<keyword evidence="9" id="KW-1185">Reference proteome</keyword>
<evidence type="ECO:0000313" key="8">
    <source>
        <dbReference type="EMBL" id="ONK64168.1"/>
    </source>
</evidence>
<dbReference type="AlphaFoldDB" id="A0A5P1EE52"/>
<dbReference type="EMBL" id="CM007387">
    <property type="protein sequence ID" value="ONK64168.1"/>
    <property type="molecule type" value="Genomic_DNA"/>
</dbReference>
<dbReference type="InterPro" id="IPR015300">
    <property type="entry name" value="DNA-bd_pseudobarrel_sf"/>
</dbReference>
<keyword evidence="2" id="KW-0805">Transcription regulation</keyword>
<evidence type="ECO:0000256" key="2">
    <source>
        <dbReference type="ARBA" id="ARBA00023015"/>
    </source>
</evidence>
<dbReference type="PANTHER" id="PTHR31140">
    <property type="entry name" value="B3 DOMAIN-CONTAINING TRANSCRIPTION FACTOR ABI3"/>
    <property type="match status" value="1"/>
</dbReference>
<sequence>MEGGEGGKSSRSGGFCFGGENSMPILSRGGSNSLRCRELEFDQAPVGLNGLGFHGDNAQLGSGFLGNGLPYENNSVPNSVSNMKTLVDFPNINPPNSYSFLSQVESFPPIMNNNFYSASALPCNSMALPATSQPTLMPSSCLSANFKENEHSDIGESKNHEGHICNMRSRSIQSSENSSLGIRQTLRQHTIHPPIEEFDDDLEDTALKLIMRKELSNSDVGTVGRIVLPKKEAEANLPPLTERDGIILEVDDLALPVTWKFKYRFWPNNKSRMYIMESTGEFVKAHGLQAGDYFIIYRSLVSDNYVVRGKKAVRPPKHAEVINCHQISESNMKADCLNQMLIDEHENGDSRQLWLEQEKTRGELAANPPQRPEFPPLGWNF</sequence>
<dbReference type="SUPFAM" id="SSF101936">
    <property type="entry name" value="DNA-binding pseudobarrel domain"/>
    <property type="match status" value="1"/>
</dbReference>
<evidence type="ECO:0000256" key="5">
    <source>
        <dbReference type="ARBA" id="ARBA00023242"/>
    </source>
</evidence>
<reference evidence="9" key="1">
    <citation type="journal article" date="2017" name="Nat. Commun.">
        <title>The asparagus genome sheds light on the origin and evolution of a young Y chromosome.</title>
        <authorList>
            <person name="Harkess A."/>
            <person name="Zhou J."/>
            <person name="Xu C."/>
            <person name="Bowers J.E."/>
            <person name="Van der Hulst R."/>
            <person name="Ayyampalayam S."/>
            <person name="Mercati F."/>
            <person name="Riccardi P."/>
            <person name="McKain M.R."/>
            <person name="Kakrana A."/>
            <person name="Tang H."/>
            <person name="Ray J."/>
            <person name="Groenendijk J."/>
            <person name="Arikit S."/>
            <person name="Mathioni S.M."/>
            <person name="Nakano M."/>
            <person name="Shan H."/>
            <person name="Telgmann-Rauber A."/>
            <person name="Kanno A."/>
            <person name="Yue Z."/>
            <person name="Chen H."/>
            <person name="Li W."/>
            <person name="Chen Y."/>
            <person name="Xu X."/>
            <person name="Zhang Y."/>
            <person name="Luo S."/>
            <person name="Chen H."/>
            <person name="Gao J."/>
            <person name="Mao Z."/>
            <person name="Pires J.C."/>
            <person name="Luo M."/>
            <person name="Kudrna D."/>
            <person name="Wing R.A."/>
            <person name="Meyers B.C."/>
            <person name="Yi K."/>
            <person name="Kong H."/>
            <person name="Lavrijsen P."/>
            <person name="Sunseri F."/>
            <person name="Falavigna A."/>
            <person name="Ye Y."/>
            <person name="Leebens-Mack J.H."/>
            <person name="Chen G."/>
        </authorList>
    </citation>
    <scope>NUCLEOTIDE SEQUENCE [LARGE SCALE GENOMIC DNA]</scope>
    <source>
        <strain evidence="9">cv. DH0086</strain>
    </source>
</reference>
<evidence type="ECO:0000256" key="6">
    <source>
        <dbReference type="SAM" id="MobiDB-lite"/>
    </source>
</evidence>
<organism evidence="8 9">
    <name type="scientific">Asparagus officinalis</name>
    <name type="common">Garden asparagus</name>
    <dbReference type="NCBI Taxonomy" id="4686"/>
    <lineage>
        <taxon>Eukaryota</taxon>
        <taxon>Viridiplantae</taxon>
        <taxon>Streptophyta</taxon>
        <taxon>Embryophyta</taxon>
        <taxon>Tracheophyta</taxon>
        <taxon>Spermatophyta</taxon>
        <taxon>Magnoliopsida</taxon>
        <taxon>Liliopsida</taxon>
        <taxon>Asparagales</taxon>
        <taxon>Asparagaceae</taxon>
        <taxon>Asparagoideae</taxon>
        <taxon>Asparagus</taxon>
    </lineage>
</organism>
<dbReference type="InterPro" id="IPR044800">
    <property type="entry name" value="LEC2-like"/>
</dbReference>
<feature type="region of interest" description="Disordered" evidence="6">
    <location>
        <begin position="361"/>
        <end position="381"/>
    </location>
</feature>
<accession>A0A5P1EE52</accession>
<proteinExistence type="predicted"/>
<evidence type="ECO:0000259" key="7">
    <source>
        <dbReference type="PROSITE" id="PS50863"/>
    </source>
</evidence>
<dbReference type="PROSITE" id="PS50863">
    <property type="entry name" value="B3"/>
    <property type="match status" value="1"/>
</dbReference>
<dbReference type="SMART" id="SM01019">
    <property type="entry name" value="B3"/>
    <property type="match status" value="1"/>
</dbReference>
<keyword evidence="5" id="KW-0539">Nucleus</keyword>
<protein>
    <recommendedName>
        <fullName evidence="7">TF-B3 domain-containing protein</fullName>
    </recommendedName>
</protein>
<gene>
    <name evidence="8" type="ORF">A4U43_C07F22800</name>
</gene>
<keyword evidence="4" id="KW-0804">Transcription</keyword>
<evidence type="ECO:0000256" key="1">
    <source>
        <dbReference type="ARBA" id="ARBA00004123"/>
    </source>
</evidence>
<dbReference type="GO" id="GO:0005634">
    <property type="term" value="C:nucleus"/>
    <property type="evidence" value="ECO:0007669"/>
    <property type="project" value="UniProtKB-SubCell"/>
</dbReference>
<comment type="subcellular location">
    <subcellularLocation>
        <location evidence="1">Nucleus</location>
    </subcellularLocation>
</comment>
<dbReference type="GO" id="GO:0003700">
    <property type="term" value="F:DNA-binding transcription factor activity"/>
    <property type="evidence" value="ECO:0007669"/>
    <property type="project" value="InterPro"/>
</dbReference>
<evidence type="ECO:0000256" key="4">
    <source>
        <dbReference type="ARBA" id="ARBA00023163"/>
    </source>
</evidence>
<dbReference type="Pfam" id="PF02362">
    <property type="entry name" value="B3"/>
    <property type="match status" value="1"/>
</dbReference>
<dbReference type="PANTHER" id="PTHR31140:SF90">
    <property type="entry name" value="B3 DOMAIN-CONTAINING TRANSCRIPTION FACTOR LEC2"/>
    <property type="match status" value="1"/>
</dbReference>